<accession>A0ABN2DR38</accession>
<protein>
    <submittedName>
        <fullName evidence="2">Uncharacterized protein</fullName>
    </submittedName>
</protein>
<feature type="region of interest" description="Disordered" evidence="1">
    <location>
        <begin position="26"/>
        <end position="63"/>
    </location>
</feature>
<sequence length="63" mass="6899">MDGQEPDRPAGRAKAPDEAELKRLRGFLGSATGPGSHGVYKSTGERPDNVRRLQKPTPKREID</sequence>
<name>A0ABN2DR38_9ACTN</name>
<organism evidence="2 3">
    <name type="scientific">Kribbella karoonensis</name>
    <dbReference type="NCBI Taxonomy" id="324851"/>
    <lineage>
        <taxon>Bacteria</taxon>
        <taxon>Bacillati</taxon>
        <taxon>Actinomycetota</taxon>
        <taxon>Actinomycetes</taxon>
        <taxon>Propionibacteriales</taxon>
        <taxon>Kribbellaceae</taxon>
        <taxon>Kribbella</taxon>
    </lineage>
</organism>
<proteinExistence type="predicted"/>
<dbReference type="EMBL" id="BAAAND010000006">
    <property type="protein sequence ID" value="GAA1584097.1"/>
    <property type="molecule type" value="Genomic_DNA"/>
</dbReference>
<reference evidence="2 3" key="1">
    <citation type="journal article" date="2019" name="Int. J. Syst. Evol. Microbiol.">
        <title>The Global Catalogue of Microorganisms (GCM) 10K type strain sequencing project: providing services to taxonomists for standard genome sequencing and annotation.</title>
        <authorList>
            <consortium name="The Broad Institute Genomics Platform"/>
            <consortium name="The Broad Institute Genome Sequencing Center for Infectious Disease"/>
            <person name="Wu L."/>
            <person name="Ma J."/>
        </authorList>
    </citation>
    <scope>NUCLEOTIDE SEQUENCE [LARGE SCALE GENOMIC DNA]</scope>
    <source>
        <strain evidence="2 3">JCM 14304</strain>
    </source>
</reference>
<gene>
    <name evidence="2" type="ORF">GCM10009742_31650</name>
</gene>
<comment type="caution">
    <text evidence="2">The sequence shown here is derived from an EMBL/GenBank/DDBJ whole genome shotgun (WGS) entry which is preliminary data.</text>
</comment>
<dbReference type="Proteomes" id="UP001500190">
    <property type="component" value="Unassembled WGS sequence"/>
</dbReference>
<evidence type="ECO:0000313" key="2">
    <source>
        <dbReference type="EMBL" id="GAA1584097.1"/>
    </source>
</evidence>
<evidence type="ECO:0000313" key="3">
    <source>
        <dbReference type="Proteomes" id="UP001500190"/>
    </source>
</evidence>
<keyword evidence="3" id="KW-1185">Reference proteome</keyword>
<evidence type="ECO:0000256" key="1">
    <source>
        <dbReference type="SAM" id="MobiDB-lite"/>
    </source>
</evidence>
<dbReference type="RefSeq" id="WP_344191701.1">
    <property type="nucleotide sequence ID" value="NZ_BAAAND010000006.1"/>
</dbReference>